<evidence type="ECO:0000256" key="2">
    <source>
        <dbReference type="SAM" id="SignalP"/>
    </source>
</evidence>
<feature type="chain" id="PRO_5035594814" evidence="2">
    <location>
        <begin position="20"/>
        <end position="413"/>
    </location>
</feature>
<feature type="region of interest" description="Disordered" evidence="1">
    <location>
        <begin position="310"/>
        <end position="378"/>
    </location>
</feature>
<dbReference type="Proteomes" id="UP000614601">
    <property type="component" value="Unassembled WGS sequence"/>
</dbReference>
<reference evidence="3" key="1">
    <citation type="submission" date="2020-09" db="EMBL/GenBank/DDBJ databases">
        <authorList>
            <person name="Kikuchi T."/>
        </authorList>
    </citation>
    <scope>NUCLEOTIDE SEQUENCE</scope>
    <source>
        <strain evidence="3">SH1</strain>
    </source>
</reference>
<feature type="signal peptide" evidence="2">
    <location>
        <begin position="1"/>
        <end position="19"/>
    </location>
</feature>
<sequence length="413" mass="46889">MRWQLLVVCLLSLLSLCLGGNASAVTVAKKLCPSCKKMENGMFTKYFLIYSTVNQEANGTYNQICDSSEDMKHGVWAWDKTEYWVKGCPVYTYGFGFDYYMINLARSEKYGMLQVSLPNGTFRYPVNETDKIDTEWKKPPSCQENTKYKYDKRVFLIYEYLILSPDEALNTHTFCSGTEKVNTSAYIDGLEDSEMDKAYVKEMIEECFSNSYSCVFDIVTKKILHGGYSDPVYAFDGLVVYTGCEFNRCIFMINDTLTETLWYIPDDVDFFKKKRQIHSLRQLVPLMNETDEFHSSPLRFKYTNITTTTTTTSTTSTTTTVTTTTSTSTAEPVVNTTPESDTTTAESVSEADEEDPTTEASEEEEGESDEQTTRNKRRETVNELGVMYLDAVGTVDVGFGTLLFMACLAVFYL</sequence>
<keyword evidence="4" id="KW-1185">Reference proteome</keyword>
<feature type="compositionally biased region" description="Low complexity" evidence="1">
    <location>
        <begin position="310"/>
        <end position="329"/>
    </location>
</feature>
<accession>A0A811KD69</accession>
<feature type="compositionally biased region" description="Polar residues" evidence="1">
    <location>
        <begin position="334"/>
        <end position="347"/>
    </location>
</feature>
<comment type="caution">
    <text evidence="3">The sequence shown here is derived from an EMBL/GenBank/DDBJ whole genome shotgun (WGS) entry which is preliminary data.</text>
</comment>
<dbReference type="Proteomes" id="UP000783686">
    <property type="component" value="Unassembled WGS sequence"/>
</dbReference>
<keyword evidence="2" id="KW-0732">Signal</keyword>
<name>A0A811KD69_9BILA</name>
<dbReference type="EMBL" id="CAJFCW020000003">
    <property type="protein sequence ID" value="CAG9100865.1"/>
    <property type="molecule type" value="Genomic_DNA"/>
</dbReference>
<dbReference type="AlphaFoldDB" id="A0A811KD69"/>
<protein>
    <submittedName>
        <fullName evidence="3">Uncharacterized protein</fullName>
    </submittedName>
</protein>
<gene>
    <name evidence="3" type="ORF">BOKJ2_LOCUS5092</name>
</gene>
<evidence type="ECO:0000256" key="1">
    <source>
        <dbReference type="SAM" id="MobiDB-lite"/>
    </source>
</evidence>
<evidence type="ECO:0000313" key="4">
    <source>
        <dbReference type="Proteomes" id="UP000614601"/>
    </source>
</evidence>
<organism evidence="3 4">
    <name type="scientific">Bursaphelenchus okinawaensis</name>
    <dbReference type="NCBI Taxonomy" id="465554"/>
    <lineage>
        <taxon>Eukaryota</taxon>
        <taxon>Metazoa</taxon>
        <taxon>Ecdysozoa</taxon>
        <taxon>Nematoda</taxon>
        <taxon>Chromadorea</taxon>
        <taxon>Rhabditida</taxon>
        <taxon>Tylenchina</taxon>
        <taxon>Tylenchomorpha</taxon>
        <taxon>Aphelenchoidea</taxon>
        <taxon>Aphelenchoididae</taxon>
        <taxon>Bursaphelenchus</taxon>
    </lineage>
</organism>
<evidence type="ECO:0000313" key="3">
    <source>
        <dbReference type="EMBL" id="CAD5213437.1"/>
    </source>
</evidence>
<dbReference type="EMBL" id="CAJFDH010000003">
    <property type="protein sequence ID" value="CAD5213437.1"/>
    <property type="molecule type" value="Genomic_DNA"/>
</dbReference>
<proteinExistence type="predicted"/>
<feature type="compositionally biased region" description="Acidic residues" evidence="1">
    <location>
        <begin position="349"/>
        <end position="370"/>
    </location>
</feature>